<evidence type="ECO:0000256" key="1">
    <source>
        <dbReference type="ARBA" id="ARBA00007251"/>
    </source>
</evidence>
<dbReference type="InterPro" id="IPR037171">
    <property type="entry name" value="NagB/RpiA_transferase-like"/>
</dbReference>
<organism evidence="3 4">
    <name type="scientific">Dreissena polymorpha</name>
    <name type="common">Zebra mussel</name>
    <name type="synonym">Mytilus polymorpha</name>
    <dbReference type="NCBI Taxonomy" id="45954"/>
    <lineage>
        <taxon>Eukaryota</taxon>
        <taxon>Metazoa</taxon>
        <taxon>Spiralia</taxon>
        <taxon>Lophotrochozoa</taxon>
        <taxon>Mollusca</taxon>
        <taxon>Bivalvia</taxon>
        <taxon>Autobranchia</taxon>
        <taxon>Heteroconchia</taxon>
        <taxon>Euheterodonta</taxon>
        <taxon>Imparidentia</taxon>
        <taxon>Neoheterodontei</taxon>
        <taxon>Myida</taxon>
        <taxon>Dreissenoidea</taxon>
        <taxon>Dreissenidae</taxon>
        <taxon>Dreissena</taxon>
    </lineage>
</organism>
<protein>
    <submittedName>
        <fullName evidence="3">Uncharacterized protein</fullName>
    </submittedName>
</protein>
<proteinExistence type="inferred from homology"/>
<dbReference type="SUPFAM" id="SSF100950">
    <property type="entry name" value="NagB/RpiA/CoA transferase-like"/>
    <property type="match status" value="1"/>
</dbReference>
<reference evidence="3" key="2">
    <citation type="submission" date="2020-11" db="EMBL/GenBank/DDBJ databases">
        <authorList>
            <person name="McCartney M.A."/>
            <person name="Auch B."/>
            <person name="Kono T."/>
            <person name="Mallez S."/>
            <person name="Becker A."/>
            <person name="Gohl D.M."/>
            <person name="Silverstein K.A.T."/>
            <person name="Koren S."/>
            <person name="Bechman K.B."/>
            <person name="Herman A."/>
            <person name="Abrahante J.E."/>
            <person name="Garbe J."/>
        </authorList>
    </citation>
    <scope>NUCLEOTIDE SEQUENCE</scope>
    <source>
        <strain evidence="3">Duluth1</strain>
        <tissue evidence="3">Whole animal</tissue>
    </source>
</reference>
<dbReference type="GO" id="GO:0046523">
    <property type="term" value="F:S-methyl-5-thioribose-1-phosphate isomerase activity"/>
    <property type="evidence" value="ECO:0007669"/>
    <property type="project" value="TreeGrafter"/>
</dbReference>
<dbReference type="Pfam" id="PF01008">
    <property type="entry name" value="IF-2B"/>
    <property type="match status" value="1"/>
</dbReference>
<dbReference type="PANTHER" id="PTHR43475:SF1">
    <property type="entry name" value="METHYLTHIORIBOSE-1-PHOSPHATE ISOMERASE"/>
    <property type="match status" value="1"/>
</dbReference>
<dbReference type="Gene3D" id="1.20.120.420">
    <property type="entry name" value="translation initiation factor eif-2b, domain 1"/>
    <property type="match status" value="1"/>
</dbReference>
<sequence length="108" mass="11759">MQVRGAPAIAIVGCLSIVVEILKENFSDIEQVAKFVEEKLKYLVSSRPTAVNMNDAAVKFTALVKKIILETSATVESVKQKNLLQDTPFKFCGIACTGHAYLQDTPTA</sequence>
<evidence type="ECO:0000313" key="3">
    <source>
        <dbReference type="EMBL" id="KAH3695741.1"/>
    </source>
</evidence>
<dbReference type="GO" id="GO:0019509">
    <property type="term" value="P:L-methionine salvage from methylthioadenosine"/>
    <property type="evidence" value="ECO:0007669"/>
    <property type="project" value="TreeGrafter"/>
</dbReference>
<evidence type="ECO:0000313" key="4">
    <source>
        <dbReference type="Proteomes" id="UP000828390"/>
    </source>
</evidence>
<comment type="caution">
    <text evidence="3">The sequence shown here is derived from an EMBL/GenBank/DDBJ whole genome shotgun (WGS) entry which is preliminary data.</text>
</comment>
<dbReference type="InterPro" id="IPR000649">
    <property type="entry name" value="IF-2B-related"/>
</dbReference>
<name>A0A9D3YBG0_DREPO</name>
<keyword evidence="4" id="KW-1185">Reference proteome</keyword>
<accession>A0A9D3YBG0</accession>
<evidence type="ECO:0000256" key="2">
    <source>
        <dbReference type="RuleBase" id="RU003814"/>
    </source>
</evidence>
<reference evidence="3" key="1">
    <citation type="journal article" date="2019" name="bioRxiv">
        <title>The Genome of the Zebra Mussel, Dreissena polymorpha: A Resource for Invasive Species Research.</title>
        <authorList>
            <person name="McCartney M.A."/>
            <person name="Auch B."/>
            <person name="Kono T."/>
            <person name="Mallez S."/>
            <person name="Zhang Y."/>
            <person name="Obille A."/>
            <person name="Becker A."/>
            <person name="Abrahante J.E."/>
            <person name="Garbe J."/>
            <person name="Badalamenti J.P."/>
            <person name="Herman A."/>
            <person name="Mangelson H."/>
            <person name="Liachko I."/>
            <person name="Sullivan S."/>
            <person name="Sone E.D."/>
            <person name="Koren S."/>
            <person name="Silverstein K.A.T."/>
            <person name="Beckman K.B."/>
            <person name="Gohl D.M."/>
        </authorList>
    </citation>
    <scope>NUCLEOTIDE SEQUENCE</scope>
    <source>
        <strain evidence="3">Duluth1</strain>
        <tissue evidence="3">Whole animal</tissue>
    </source>
</reference>
<dbReference type="Proteomes" id="UP000828390">
    <property type="component" value="Unassembled WGS sequence"/>
</dbReference>
<dbReference type="InterPro" id="IPR027363">
    <property type="entry name" value="M1Pi_N"/>
</dbReference>
<dbReference type="EMBL" id="JAIWYP010000016">
    <property type="protein sequence ID" value="KAH3695741.1"/>
    <property type="molecule type" value="Genomic_DNA"/>
</dbReference>
<dbReference type="PANTHER" id="PTHR43475">
    <property type="entry name" value="METHYLTHIORIBOSE-1-PHOSPHATE ISOMERASE"/>
    <property type="match status" value="1"/>
</dbReference>
<dbReference type="AlphaFoldDB" id="A0A9D3YBG0"/>
<gene>
    <name evidence="3" type="ORF">DPMN_083199</name>
</gene>
<comment type="similarity">
    <text evidence="1 2">Belongs to the eIF-2B alpha/beta/delta subunits family.</text>
</comment>